<evidence type="ECO:0000313" key="12">
    <source>
        <dbReference type="EMBL" id="CCA73517.1"/>
    </source>
</evidence>
<evidence type="ECO:0000256" key="2">
    <source>
        <dbReference type="ARBA" id="ARBA00022664"/>
    </source>
</evidence>
<dbReference type="PANTHER" id="PTHR32343">
    <property type="entry name" value="SERINE/ARGININE-RICH SPLICING FACTOR"/>
    <property type="match status" value="1"/>
</dbReference>
<dbReference type="STRING" id="1109443.G4TQC4"/>
<comment type="subcellular location">
    <subcellularLocation>
        <location evidence="1">Nucleus</location>
    </subcellularLocation>
</comment>
<proteinExistence type="predicted"/>
<keyword evidence="13" id="KW-1185">Reference proteome</keyword>
<evidence type="ECO:0000256" key="9">
    <source>
        <dbReference type="PROSITE-ProRule" id="PRU00176"/>
    </source>
</evidence>
<dbReference type="InterPro" id="IPR011990">
    <property type="entry name" value="TPR-like_helical_dom_sf"/>
</dbReference>
<dbReference type="SMART" id="SM00360">
    <property type="entry name" value="RRM"/>
    <property type="match status" value="3"/>
</dbReference>
<evidence type="ECO:0000256" key="4">
    <source>
        <dbReference type="ARBA" id="ARBA00022884"/>
    </source>
</evidence>
<sequence>MEDISAALEVVSNSPYDIKNYPKCIQLCAQQDTTTSTDTNGHAESKTSSEGGGLAAEVRGMMVSAVGATSDVWLPLLQFKVSALKESGSEEDAQALLGLFHASRNDYLSIPILRFQAQSLIDLNAHARSEGGSATQFWNEESVREELQAISTMASQSISKSHQVWDLWAAWELERLETIAEGSSERDEAVQRINDMFLSRLRQPHSNYTSTSDMYSPFVSTYYPPEEYEERLINATKTKELPLKQLTWREGNPKRVREQLDLRAENGGSREWRQYLDWELKAKKPQMRFISAVYERALECAARERWTYLSQILGDESDTIKHHLQAAEQNLYDLWMEYLVYNQKTLKDEERSQLSTLAKRATRCIPEHGEAWSFYMREIERVNSSSSEDMETEEANSTETVPDIYSRLVAMNLLQNSIEDLVVVAISRASWGKRRVFIQEGEETAIDQDQMGEIIQVLEEAIATIRQKEGGDPKMRLEMFLSAFYSSLGIPESGLETLNSACKFYKTSYLAWLNYVDRLISANQIVEARRVFKDASQRKGLDWPEMIWERWVSFEYQFGSLEEIEHALSATKDFKRREDARRQKAWQAQAYAQIPVSQGHVPASALVEHASNGMGSMAQANGHMEVDATHAAVIDRPLKRKRSEDEIVVDAHSPKKPRPDGPAESTEMDVAASSPPKSQAGAEAALKRQVPLAQFTIKTYLCTETENGQRCWCPNYRCGEIREVAVKELPNELVATVEFMEKESIPAALTKDKKRIHGVEVSVEVAWHSTLYVTNFREGMDDAEMRQLFDEFGTILDIRWPSKRIKTTRRFCYVQYTKASAAQAALSLAGRETEPGLRLVVLVSDPARKQQRTDAGARELRVTGVVKSVTKADLEKLFSAVCPSFLFCEEQNLTPGQHGTLKDVRLIPAANNNQTAFVEFETEEAAQKALVLNNHLLKNRRLAVTMADTKPSRAPQAPAAKAEAAARSVRIKNLPKDTQEPLLQQALEKVVQVVRVIVIEDINEAVVELPSIADAGRLVLEHPTLEFQGHTITLSEEGRSSTVAYRGRGRGRGMARGTSDSHARAKSDRELMPPPPIPAASKSQGDTEMKDRELQSQPRGGGPSRGRGRGRPGIGMRSARGRGEQSAPSGTSESGSAAPTSNKPRNQDDFRKMLGI</sequence>
<protein>
    <recommendedName>
        <fullName evidence="8">U4/U6 snRNA-associated-splicing factor PRP24</fullName>
    </recommendedName>
</protein>
<dbReference type="InterPro" id="IPR034397">
    <property type="entry name" value="Prp24_RRM1"/>
</dbReference>
<dbReference type="InterPro" id="IPR000504">
    <property type="entry name" value="RRM_dom"/>
</dbReference>
<gene>
    <name evidence="12" type="ORF">PIIN_07470</name>
</gene>
<comment type="caution">
    <text evidence="12">The sequence shown here is derived from an EMBL/GenBank/DDBJ whole genome shotgun (WGS) entry which is preliminary data.</text>
</comment>
<feature type="compositionally biased region" description="Polar residues" evidence="10">
    <location>
        <begin position="1126"/>
        <end position="1144"/>
    </location>
</feature>
<accession>G4TQC4</accession>
<keyword evidence="5" id="KW-0508">mRNA splicing</keyword>
<keyword evidence="4 9" id="KW-0694">RNA-binding</keyword>
<name>G4TQC4_SERID</name>
<dbReference type="Gene3D" id="3.30.70.330">
    <property type="match status" value="3"/>
</dbReference>
<feature type="region of interest" description="Disordered" evidence="10">
    <location>
        <begin position="1038"/>
        <end position="1156"/>
    </location>
</feature>
<keyword evidence="3" id="KW-0677">Repeat</keyword>
<feature type="region of interest" description="Disordered" evidence="10">
    <location>
        <begin position="642"/>
        <end position="680"/>
    </location>
</feature>
<dbReference type="HOGENOM" id="CLU_003925_1_0_1"/>
<dbReference type="GO" id="GO:0005688">
    <property type="term" value="C:U6 snRNP"/>
    <property type="evidence" value="ECO:0007669"/>
    <property type="project" value="UniProtKB-ARBA"/>
</dbReference>
<dbReference type="InterPro" id="IPR035979">
    <property type="entry name" value="RBD_domain_sf"/>
</dbReference>
<dbReference type="PROSITE" id="PS50102">
    <property type="entry name" value="RRM"/>
    <property type="match status" value="2"/>
</dbReference>
<feature type="domain" description="RRM" evidence="11">
    <location>
        <begin position="769"/>
        <end position="846"/>
    </location>
</feature>
<keyword evidence="6" id="KW-0539">Nucleus</keyword>
<evidence type="ECO:0000313" key="13">
    <source>
        <dbReference type="Proteomes" id="UP000007148"/>
    </source>
</evidence>
<evidence type="ECO:0000256" key="1">
    <source>
        <dbReference type="ARBA" id="ARBA00004123"/>
    </source>
</evidence>
<dbReference type="FunFam" id="3.30.70.330:FF:000365">
    <property type="entry name" value="U4/U6 snRNA-associated-splicing factor PRP24"/>
    <property type="match status" value="1"/>
</dbReference>
<dbReference type="Gene3D" id="1.25.40.10">
    <property type="entry name" value="Tetratricopeptide repeat domain"/>
    <property type="match status" value="2"/>
</dbReference>
<dbReference type="AlphaFoldDB" id="G4TQC4"/>
<dbReference type="GO" id="GO:0006397">
    <property type="term" value="P:mRNA processing"/>
    <property type="evidence" value="ECO:0007669"/>
    <property type="project" value="UniProtKB-KW"/>
</dbReference>
<dbReference type="InParanoid" id="G4TQC4"/>
<evidence type="ECO:0000256" key="3">
    <source>
        <dbReference type="ARBA" id="ARBA00022737"/>
    </source>
</evidence>
<dbReference type="InterPro" id="IPR012677">
    <property type="entry name" value="Nucleotide-bd_a/b_plait_sf"/>
</dbReference>
<dbReference type="GO" id="GO:0003723">
    <property type="term" value="F:RNA binding"/>
    <property type="evidence" value="ECO:0007669"/>
    <property type="project" value="UniProtKB-UniRule"/>
</dbReference>
<feature type="compositionally biased region" description="Basic and acidic residues" evidence="10">
    <location>
        <begin position="1059"/>
        <end position="1071"/>
    </location>
</feature>
<evidence type="ECO:0000256" key="8">
    <source>
        <dbReference type="ARBA" id="ARBA00093627"/>
    </source>
</evidence>
<evidence type="ECO:0000256" key="5">
    <source>
        <dbReference type="ARBA" id="ARBA00023187"/>
    </source>
</evidence>
<comment type="function">
    <text evidence="7">Functions as a recycling factor of the spliceosome, a machinery that forms on each precursor-messenger RNA (pre-mRNA) and catalyzes the removal of introns. Chaperones the re-annealing of U4 and U6 snRNAs (small nuclear RNAs) released from previous rounds of splicing, an initial step in reforming the U4/U6-U5 tri-snRNP (small nuclear ribonucleoprotein) that can reassemble into another spliceosome complex; this step involves binding U6 and facilitating the unwinding of the U6 internal stem loop, followed by base-pairing of U6 to U4.</text>
</comment>
<dbReference type="OMA" id="LWARYIL"/>
<dbReference type="CDD" id="cd12296">
    <property type="entry name" value="RRM1_Prp24"/>
    <property type="match status" value="1"/>
</dbReference>
<evidence type="ECO:0000256" key="10">
    <source>
        <dbReference type="SAM" id="MobiDB-lite"/>
    </source>
</evidence>
<evidence type="ECO:0000256" key="6">
    <source>
        <dbReference type="ARBA" id="ARBA00023242"/>
    </source>
</evidence>
<dbReference type="Pfam" id="PF00076">
    <property type="entry name" value="RRM_1"/>
    <property type="match status" value="2"/>
</dbReference>
<evidence type="ECO:0000259" key="11">
    <source>
        <dbReference type="PROSITE" id="PS50102"/>
    </source>
</evidence>
<dbReference type="OrthoDB" id="360390at2759"/>
<dbReference type="EMBL" id="CAFZ01000232">
    <property type="protein sequence ID" value="CCA73517.1"/>
    <property type="molecule type" value="Genomic_DNA"/>
</dbReference>
<dbReference type="FunCoup" id="G4TQC4">
    <property type="interactions" value="628"/>
</dbReference>
<keyword evidence="2" id="KW-0507">mRNA processing</keyword>
<dbReference type="SUPFAM" id="SSF48452">
    <property type="entry name" value="TPR-like"/>
    <property type="match status" value="1"/>
</dbReference>
<feature type="domain" description="RRM" evidence="11">
    <location>
        <begin position="858"/>
        <end position="949"/>
    </location>
</feature>
<dbReference type="GO" id="GO:0008380">
    <property type="term" value="P:RNA splicing"/>
    <property type="evidence" value="ECO:0007669"/>
    <property type="project" value="UniProtKB-KW"/>
</dbReference>
<feature type="compositionally biased region" description="Basic and acidic residues" evidence="10">
    <location>
        <begin position="1145"/>
        <end position="1156"/>
    </location>
</feature>
<organism evidence="12 13">
    <name type="scientific">Serendipita indica (strain DSM 11827)</name>
    <name type="common">Root endophyte fungus</name>
    <name type="synonym">Piriformospora indica</name>
    <dbReference type="NCBI Taxonomy" id="1109443"/>
    <lineage>
        <taxon>Eukaryota</taxon>
        <taxon>Fungi</taxon>
        <taxon>Dikarya</taxon>
        <taxon>Basidiomycota</taxon>
        <taxon>Agaricomycotina</taxon>
        <taxon>Agaricomycetes</taxon>
        <taxon>Sebacinales</taxon>
        <taxon>Serendipitaceae</taxon>
        <taxon>Serendipita</taxon>
    </lineage>
</organism>
<reference evidence="12 13" key="1">
    <citation type="journal article" date="2011" name="PLoS Pathog.">
        <title>Endophytic Life Strategies Decoded by Genome and Transcriptome Analyses of the Mutualistic Root Symbiont Piriformospora indica.</title>
        <authorList>
            <person name="Zuccaro A."/>
            <person name="Lahrmann U."/>
            <person name="Guldener U."/>
            <person name="Langen G."/>
            <person name="Pfiffi S."/>
            <person name="Biedenkopf D."/>
            <person name="Wong P."/>
            <person name="Samans B."/>
            <person name="Grimm C."/>
            <person name="Basiewicz M."/>
            <person name="Murat C."/>
            <person name="Martin F."/>
            <person name="Kogel K.H."/>
        </authorList>
    </citation>
    <scope>NUCLEOTIDE SEQUENCE [LARGE SCALE GENOMIC DNA]</scope>
    <source>
        <strain evidence="12 13">DSM 11827</strain>
    </source>
</reference>
<dbReference type="Proteomes" id="UP000007148">
    <property type="component" value="Unassembled WGS sequence"/>
</dbReference>
<evidence type="ECO:0000256" key="7">
    <source>
        <dbReference type="ARBA" id="ARBA00093374"/>
    </source>
</evidence>
<dbReference type="SUPFAM" id="SSF54928">
    <property type="entry name" value="RNA-binding domain, RBD"/>
    <property type="match status" value="2"/>
</dbReference>
<feature type="compositionally biased region" description="Basic and acidic residues" evidence="10">
    <location>
        <begin position="1085"/>
        <end position="1094"/>
    </location>
</feature>
<dbReference type="eggNOG" id="KOG0128">
    <property type="taxonomic scope" value="Eukaryota"/>
</dbReference>